<reference evidence="1" key="1">
    <citation type="submission" date="2023-04" db="EMBL/GenBank/DDBJ databases">
        <title>Ambrosiozyma monospora NBRC 10751.</title>
        <authorList>
            <person name="Ichikawa N."/>
            <person name="Sato H."/>
            <person name="Tonouchi N."/>
        </authorList>
    </citation>
    <scope>NUCLEOTIDE SEQUENCE</scope>
    <source>
        <strain evidence="1">NBRC 10751</strain>
    </source>
</reference>
<name>A0ACB5T738_AMBMO</name>
<proteinExistence type="predicted"/>
<evidence type="ECO:0000313" key="2">
    <source>
        <dbReference type="Proteomes" id="UP001165064"/>
    </source>
</evidence>
<gene>
    <name evidence="1" type="ORF">Amon02_000556200</name>
</gene>
<dbReference type="EMBL" id="BSXS01004126">
    <property type="protein sequence ID" value="GME82507.1"/>
    <property type="molecule type" value="Genomic_DNA"/>
</dbReference>
<organism evidence="1 2">
    <name type="scientific">Ambrosiozyma monospora</name>
    <name type="common">Yeast</name>
    <name type="synonym">Endomycopsis monosporus</name>
    <dbReference type="NCBI Taxonomy" id="43982"/>
    <lineage>
        <taxon>Eukaryota</taxon>
        <taxon>Fungi</taxon>
        <taxon>Dikarya</taxon>
        <taxon>Ascomycota</taxon>
        <taxon>Saccharomycotina</taxon>
        <taxon>Pichiomycetes</taxon>
        <taxon>Pichiales</taxon>
        <taxon>Pichiaceae</taxon>
        <taxon>Ambrosiozyma</taxon>
    </lineage>
</organism>
<protein>
    <submittedName>
        <fullName evidence="1">Unnamed protein product</fullName>
    </submittedName>
</protein>
<comment type="caution">
    <text evidence="1">The sequence shown here is derived from an EMBL/GenBank/DDBJ whole genome shotgun (WGS) entry which is preliminary data.</text>
</comment>
<accession>A0ACB5T738</accession>
<dbReference type="Proteomes" id="UP001165064">
    <property type="component" value="Unassembled WGS sequence"/>
</dbReference>
<keyword evidence="2" id="KW-1185">Reference proteome</keyword>
<sequence length="517" mass="56041">MDIQDYGSIYNSFFATYSDTQLLTSFREQMTTFLNATVGSEFDNACTHIAGFISDLPWSDRVAAEAKNLFRQYTTKYITVETVTNPNYTTTTFTDTSVDVTNAAQSLLYQQAKYYAVLKDYQSNVDQYTSLLTSYLDNDNQTSIVGEFASDISMLNATGTSIGTNIQSNIYSDISNVYSLFTWSDRLAYVAKQIYESYNQKLISDSSTVTATGASTTANTITTINSSAPSATPVLTSHMVTATATASPVEITNVFPIIVVNTTTAGQDKAESISQTTITLVQTASANATFTSGTHETITVTRDFISAMYCGVDALLMDYQSANSSSAYNSYISNNLNQPAVSKYVDILSKYTTVNVFNPSSTSEYTEVLVGLYNFIFGLPSEFRPKLFDIMGYAYMNPITETTGMTLSNWQSGQGDLFNSLFDFGGANSQGETVVLVTVNQTLADGQVTSVESLVTDQVDAGGDSDNNGGQNVLVFPTALTLDLVATSSQIPEYIYITKAVSDVTHSLATTLDINNA</sequence>
<evidence type="ECO:0000313" key="1">
    <source>
        <dbReference type="EMBL" id="GME82507.1"/>
    </source>
</evidence>